<comment type="caution">
    <text evidence="2">The sequence shown here is derived from an EMBL/GenBank/DDBJ whole genome shotgun (WGS) entry which is preliminary data.</text>
</comment>
<keyword evidence="1" id="KW-1133">Transmembrane helix</keyword>
<protein>
    <submittedName>
        <fullName evidence="2">Uncharacterized protein</fullName>
    </submittedName>
</protein>
<dbReference type="EMBL" id="SNYJ01000015">
    <property type="protein sequence ID" value="TDQ36999.1"/>
    <property type="molecule type" value="Genomic_DNA"/>
</dbReference>
<evidence type="ECO:0000313" key="3">
    <source>
        <dbReference type="Proteomes" id="UP000295632"/>
    </source>
</evidence>
<proteinExistence type="predicted"/>
<gene>
    <name evidence="2" type="ORF">EV213_11594</name>
</gene>
<name>A0A4R6TY91_9BACI</name>
<dbReference type="RefSeq" id="WP_133581499.1">
    <property type="nucleotide sequence ID" value="NZ_SNYJ01000015.1"/>
</dbReference>
<reference evidence="2 3" key="1">
    <citation type="submission" date="2019-03" db="EMBL/GenBank/DDBJ databases">
        <title>Genomic Encyclopedia of Type Strains, Phase IV (KMG-IV): sequencing the most valuable type-strain genomes for metagenomic binning, comparative biology and taxonomic classification.</title>
        <authorList>
            <person name="Goeker M."/>
        </authorList>
    </citation>
    <scope>NUCLEOTIDE SEQUENCE [LARGE SCALE GENOMIC DNA]</scope>
    <source>
        <strain evidence="2 3">DSM 28697</strain>
    </source>
</reference>
<sequence>MSFPNYFLVLIAIVFIFVATIIVYFQVFKRHINKALSDTESKRTSMAPPNKVVIVMTIIVLLIGLFISYNAGYVNAYKEYDEDAWVMSASDIQTFYAEVIEVGENSLLVEGIPLNDETYQGEFQYDVWEEVRIYRQDAAIRLSDLSEGDLVSITLLTDKTGFTDIFKIEQLEDKE</sequence>
<dbReference type="OrthoDB" id="2066000at2"/>
<evidence type="ECO:0000256" key="1">
    <source>
        <dbReference type="SAM" id="Phobius"/>
    </source>
</evidence>
<organism evidence="2 3">
    <name type="scientific">Aureibacillus halotolerans</name>
    <dbReference type="NCBI Taxonomy" id="1508390"/>
    <lineage>
        <taxon>Bacteria</taxon>
        <taxon>Bacillati</taxon>
        <taxon>Bacillota</taxon>
        <taxon>Bacilli</taxon>
        <taxon>Bacillales</taxon>
        <taxon>Bacillaceae</taxon>
        <taxon>Aureibacillus</taxon>
    </lineage>
</organism>
<feature type="transmembrane region" description="Helical" evidence="1">
    <location>
        <begin position="49"/>
        <end position="69"/>
    </location>
</feature>
<dbReference type="Proteomes" id="UP000295632">
    <property type="component" value="Unassembled WGS sequence"/>
</dbReference>
<dbReference type="AlphaFoldDB" id="A0A4R6TY91"/>
<keyword evidence="1" id="KW-0812">Transmembrane</keyword>
<evidence type="ECO:0000313" key="2">
    <source>
        <dbReference type="EMBL" id="TDQ36999.1"/>
    </source>
</evidence>
<accession>A0A4R6TY91</accession>
<feature type="transmembrane region" description="Helical" evidence="1">
    <location>
        <begin position="6"/>
        <end position="28"/>
    </location>
</feature>
<keyword evidence="1" id="KW-0472">Membrane</keyword>
<keyword evidence="3" id="KW-1185">Reference proteome</keyword>